<dbReference type="RefSeq" id="WP_208597259.1">
    <property type="nucleotide sequence ID" value="NZ_FNYS01000016.1"/>
</dbReference>
<dbReference type="Proteomes" id="UP000183077">
    <property type="component" value="Unassembled WGS sequence"/>
</dbReference>
<evidence type="ECO:0000313" key="4">
    <source>
        <dbReference type="Proteomes" id="UP000183077"/>
    </source>
</evidence>
<dbReference type="Pfam" id="PF18887">
    <property type="entry name" value="MBG_3"/>
    <property type="match status" value="2"/>
</dbReference>
<proteinExistence type="predicted"/>
<feature type="domain" description="MBG" evidence="2">
    <location>
        <begin position="468"/>
        <end position="542"/>
    </location>
</feature>
<feature type="domain" description="MBG" evidence="2">
    <location>
        <begin position="384"/>
        <end position="462"/>
    </location>
</feature>
<protein>
    <recommendedName>
        <fullName evidence="2">MBG domain-containing protein</fullName>
    </recommendedName>
</protein>
<keyword evidence="1" id="KW-0732">Signal</keyword>
<dbReference type="AlphaFoldDB" id="A0A1H6WWL3"/>
<dbReference type="GeneID" id="82258954"/>
<feature type="chain" id="PRO_5010321910" description="MBG domain-containing protein" evidence="1">
    <location>
        <begin position="22"/>
        <end position="569"/>
    </location>
</feature>
<gene>
    <name evidence="3" type="ORF">SAMN04488018_11647</name>
</gene>
<evidence type="ECO:0000259" key="2">
    <source>
        <dbReference type="Pfam" id="PF18887"/>
    </source>
</evidence>
<dbReference type="InterPro" id="IPR043772">
    <property type="entry name" value="MBG_3"/>
</dbReference>
<evidence type="ECO:0000313" key="3">
    <source>
        <dbReference type="EMBL" id="SEJ20266.1"/>
    </source>
</evidence>
<name>A0A1H6WWL3_9FLAO</name>
<feature type="signal peptide" evidence="1">
    <location>
        <begin position="1"/>
        <end position="21"/>
    </location>
</feature>
<accession>A0A1H6WWL3</accession>
<evidence type="ECO:0000256" key="1">
    <source>
        <dbReference type="SAM" id="SignalP"/>
    </source>
</evidence>
<feature type="non-terminal residue" evidence="3">
    <location>
        <position position="569"/>
    </location>
</feature>
<sequence length="569" mass="61492">MKIKLISTSLLPFLALTTAVAYTVKENIDLETTIGSNAEPNSNENTFYAEEPSTITFAEIKELFENESVYDYDGTPKQPKLKEGKVLPHDIKIEYRPVGGKPVPWPTNAGDEKKAINVYRITTSGGQTLLGVMTDKSITINQLPFPVTLPNKIVIGIGADGFVYNVIGDIPQEILDDGEIEYAINGVPAIDNIPKITDYGQYEVAGQHWGSVNYMPFEATSTVSVIHKIGNIVIDYDGNDNYNKIPQADLSNVPGVSIDKITVKNSQGTIVTEMIKAGVYTIEITYAYSDAESVTDTSTYTIKKEVYEAKAQISEVKYNGSEQTLGVDLSQLPAGVKIKAGSPVEVKGKNVGTYTATIQMDGGDVYEDFEVKVTLEVKQATISSITLKSKEVFYNGNTHTVVIEEVLPEEVKVTYSYSKDGTLIQGEPTDAGVYTVIATIVTGNNYTYTGVVPPVTLTIKKAKIEGLTLPSSPVVYDGQPKSLVVEGTVPAGVNLKYTYTDKDGNPIQGAPTEAGLYKVTVTLEDKNYNLEPITQDLEITKAAIPGGTLDGKTVIYDGTPQGVIVEGVP</sequence>
<reference evidence="3 4" key="1">
    <citation type="submission" date="2016-10" db="EMBL/GenBank/DDBJ databases">
        <authorList>
            <person name="de Groot N.N."/>
        </authorList>
    </citation>
    <scope>NUCLEOTIDE SEQUENCE [LARGE SCALE GENOMIC DNA]</scope>
    <source>
        <strain evidence="3 4">DSM 23048</strain>
    </source>
</reference>
<organism evidence="3 4">
    <name type="scientific">Myroides marinus</name>
    <dbReference type="NCBI Taxonomy" id="703342"/>
    <lineage>
        <taxon>Bacteria</taxon>
        <taxon>Pseudomonadati</taxon>
        <taxon>Bacteroidota</taxon>
        <taxon>Flavobacteriia</taxon>
        <taxon>Flavobacteriales</taxon>
        <taxon>Flavobacteriaceae</taxon>
        <taxon>Myroides</taxon>
    </lineage>
</organism>
<dbReference type="EMBL" id="FNYS01000016">
    <property type="protein sequence ID" value="SEJ20266.1"/>
    <property type="molecule type" value="Genomic_DNA"/>
</dbReference>